<gene>
    <name evidence="3" type="ORF">VUQ07_04940</name>
    <name evidence="2" type="ORF">VUQ09_09560</name>
</gene>
<feature type="transmembrane region" description="Helical" evidence="1">
    <location>
        <begin position="126"/>
        <end position="146"/>
    </location>
</feature>
<dbReference type="EMBL" id="CP142434">
    <property type="protein sequence ID" value="XBC47763.1"/>
    <property type="molecule type" value="Genomic_DNA"/>
</dbReference>
<evidence type="ECO:0000313" key="3">
    <source>
        <dbReference type="EMBL" id="XBC50622.1"/>
    </source>
</evidence>
<dbReference type="AlphaFoldDB" id="A0AB74TV58"/>
<feature type="transmembrane region" description="Helical" evidence="1">
    <location>
        <begin position="158"/>
        <end position="176"/>
    </location>
</feature>
<proteinExistence type="predicted"/>
<feature type="transmembrane region" description="Helical" evidence="1">
    <location>
        <begin position="21"/>
        <end position="38"/>
    </location>
</feature>
<reference evidence="3" key="1">
    <citation type="submission" date="2023-12" db="EMBL/GenBank/DDBJ databases">
        <title>Dolosigranulum savutii sp. nov. isolated from human upper respiratory samples collected in Botswana.</title>
        <authorList>
            <person name="Kelly M.S."/>
        </authorList>
    </citation>
    <scope>NUCLEOTIDE SEQUENCE</scope>
    <source>
        <strain evidence="3">MSK211</strain>
        <strain evidence="2">MSK312</strain>
    </source>
</reference>
<accession>A0AB74TV58</accession>
<dbReference type="GO" id="GO:0016020">
    <property type="term" value="C:membrane"/>
    <property type="evidence" value="ECO:0007669"/>
    <property type="project" value="UniProtKB-SubCell"/>
</dbReference>
<dbReference type="GO" id="GO:0140359">
    <property type="term" value="F:ABC-type transporter activity"/>
    <property type="evidence" value="ECO:0007669"/>
    <property type="project" value="InterPro"/>
</dbReference>
<organism evidence="3">
    <name type="scientific">Dolosigranulum savutiense</name>
    <dbReference type="NCBI Taxonomy" id="3110288"/>
    <lineage>
        <taxon>Bacteria</taxon>
        <taxon>Bacillati</taxon>
        <taxon>Bacillota</taxon>
        <taxon>Bacilli</taxon>
        <taxon>Lactobacillales</taxon>
        <taxon>Carnobacteriaceae</taxon>
        <taxon>Dolosigranulum</taxon>
    </lineage>
</organism>
<evidence type="ECO:0000313" key="2">
    <source>
        <dbReference type="EMBL" id="XBC47763.1"/>
    </source>
</evidence>
<dbReference type="EMBL" id="CP142436">
    <property type="protein sequence ID" value="XBC50622.1"/>
    <property type="molecule type" value="Genomic_DNA"/>
</dbReference>
<sequence>MTNIWTLFWLRTKQYLANKELLIQILLPYGFVILYSKLMNIKGQDGLPLLFMFIAMSFSIGIGIPIATIVSKEKEENNLKSLFLAGVSHIEYIIGSIIYPFLLTLMTIFILPLITQTNILDITHLGAYLGVMLLTSINIVLLNSAIAMLADTQAKAKVYGFPIMFLIMMLPILSHTSDYIELVGKYSFMGSYIHFFNNIETFHLISTDILSVIVWLVGLLILNAIIFNHNH</sequence>
<feature type="transmembrane region" description="Helical" evidence="1">
    <location>
        <begin position="50"/>
        <end position="71"/>
    </location>
</feature>
<feature type="transmembrane region" description="Helical" evidence="1">
    <location>
        <begin position="209"/>
        <end position="227"/>
    </location>
</feature>
<keyword evidence="1" id="KW-0812">Transmembrane</keyword>
<feature type="transmembrane region" description="Helical" evidence="1">
    <location>
        <begin position="92"/>
        <end position="114"/>
    </location>
</feature>
<keyword evidence="1" id="KW-0472">Membrane</keyword>
<protein>
    <submittedName>
        <fullName evidence="3">ABC transporter permease</fullName>
    </submittedName>
</protein>
<dbReference type="RefSeq" id="WP_142970657.1">
    <property type="nucleotide sequence ID" value="NZ_CP142434.1"/>
</dbReference>
<evidence type="ECO:0000256" key="1">
    <source>
        <dbReference type="SAM" id="Phobius"/>
    </source>
</evidence>
<keyword evidence="1" id="KW-1133">Transmembrane helix</keyword>
<name>A0AB74TV58_9LACT</name>